<dbReference type="Pfam" id="PF01381">
    <property type="entry name" value="HTH_3"/>
    <property type="match status" value="1"/>
</dbReference>
<keyword evidence="3" id="KW-1185">Reference proteome</keyword>
<gene>
    <name evidence="2" type="ORF">VJ920_09650</name>
</gene>
<evidence type="ECO:0000313" key="2">
    <source>
        <dbReference type="EMBL" id="MEC4295575.1"/>
    </source>
</evidence>
<feature type="domain" description="HTH cro/C1-type" evidence="1">
    <location>
        <begin position="149"/>
        <end position="203"/>
    </location>
</feature>
<accession>A0ABU6J0H0</accession>
<evidence type="ECO:0000259" key="1">
    <source>
        <dbReference type="PROSITE" id="PS50943"/>
    </source>
</evidence>
<organism evidence="2 3">
    <name type="scientific">Adlercreutzia shanghongiae</name>
    <dbReference type="NCBI Taxonomy" id="3111773"/>
    <lineage>
        <taxon>Bacteria</taxon>
        <taxon>Bacillati</taxon>
        <taxon>Actinomycetota</taxon>
        <taxon>Coriobacteriia</taxon>
        <taxon>Eggerthellales</taxon>
        <taxon>Eggerthellaceae</taxon>
        <taxon>Adlercreutzia</taxon>
    </lineage>
</organism>
<dbReference type="InterPro" id="IPR001387">
    <property type="entry name" value="Cro/C1-type_HTH"/>
</dbReference>
<dbReference type="CDD" id="cd00093">
    <property type="entry name" value="HTH_XRE"/>
    <property type="match status" value="1"/>
</dbReference>
<dbReference type="InterPro" id="IPR009241">
    <property type="entry name" value="HigB-like"/>
</dbReference>
<dbReference type="Gene3D" id="1.10.260.40">
    <property type="entry name" value="lambda repressor-like DNA-binding domains"/>
    <property type="match status" value="1"/>
</dbReference>
<dbReference type="PROSITE" id="PS50943">
    <property type="entry name" value="HTH_CROC1"/>
    <property type="match status" value="1"/>
</dbReference>
<sequence>MFDIEFYRTRNGSCPMESFLDSLDSKMAVKALQELSLLAEKGIELREPHSKAIGDGLFELRIKLGSDISRAFYFSLRADASSSQTASLRSRRKRLRGKSDELAFSNKIGRNAMAVNDVQAYLEKRSEHDADFAQAWEDAKPEYEIMKLIVEGRRSCGLSQQEVADRCGMQQSNISRLENGNGNPTISTLQKLAHCFGKKLEIRFV</sequence>
<dbReference type="InterPro" id="IPR010982">
    <property type="entry name" value="Lambda_DNA-bd_dom_sf"/>
</dbReference>
<name>A0ABU6J0H0_9ACTN</name>
<dbReference type="Proteomes" id="UP001343724">
    <property type="component" value="Unassembled WGS sequence"/>
</dbReference>
<comment type="caution">
    <text evidence="2">The sequence shown here is derived from an EMBL/GenBank/DDBJ whole genome shotgun (WGS) entry which is preliminary data.</text>
</comment>
<evidence type="ECO:0000313" key="3">
    <source>
        <dbReference type="Proteomes" id="UP001343724"/>
    </source>
</evidence>
<dbReference type="EMBL" id="JAYMFH010000015">
    <property type="protein sequence ID" value="MEC4295575.1"/>
    <property type="molecule type" value="Genomic_DNA"/>
</dbReference>
<dbReference type="Pfam" id="PF05973">
    <property type="entry name" value="Gp49"/>
    <property type="match status" value="1"/>
</dbReference>
<proteinExistence type="predicted"/>
<protein>
    <submittedName>
        <fullName evidence="2">Helix-turn-helix domain-containing protein</fullName>
    </submittedName>
</protein>
<reference evidence="2 3" key="1">
    <citation type="submission" date="2024-01" db="EMBL/GenBank/DDBJ databases">
        <title>novel species in genus Adlercreutzia.</title>
        <authorList>
            <person name="Liu X."/>
        </authorList>
    </citation>
    <scope>NUCLEOTIDE SEQUENCE [LARGE SCALE GENOMIC DNA]</scope>
    <source>
        <strain evidence="2 3">R22</strain>
    </source>
</reference>
<dbReference type="SMART" id="SM00530">
    <property type="entry name" value="HTH_XRE"/>
    <property type="match status" value="1"/>
</dbReference>
<dbReference type="SUPFAM" id="SSF47413">
    <property type="entry name" value="lambda repressor-like DNA-binding domains"/>
    <property type="match status" value="1"/>
</dbReference>